<proteinExistence type="predicted"/>
<accession>A0A514DAN0</accession>
<dbReference type="InterPro" id="IPR005093">
    <property type="entry name" value="RNArep_beta"/>
</dbReference>
<feature type="domain" description="RdRp catalytic" evidence="10">
    <location>
        <begin position="259"/>
        <end position="399"/>
    </location>
</feature>
<dbReference type="PROSITE" id="PS50522">
    <property type="entry name" value="RDRP_PHAGE"/>
    <property type="match status" value="1"/>
</dbReference>
<evidence type="ECO:0000256" key="1">
    <source>
        <dbReference type="ARBA" id="ARBA00012494"/>
    </source>
</evidence>
<keyword evidence="3" id="KW-0808">Transferase</keyword>
<reference evidence="11" key="1">
    <citation type="submission" date="2019-05" db="EMBL/GenBank/DDBJ databases">
        <title>Metatranscriptomic reconstruction reveals RNA viruses with the potential to shape carbon cycling in soil.</title>
        <authorList>
            <person name="Starr E.P."/>
            <person name="Nuccio E."/>
            <person name="Pett-Ridge J."/>
            <person name="Banfield J.F."/>
            <person name="Firestone M.K."/>
        </authorList>
    </citation>
    <scope>NUCLEOTIDE SEQUENCE</scope>
    <source>
        <strain evidence="11">H2_Rhizo_Litter_49_scaffold_1335</strain>
    </source>
</reference>
<comment type="catalytic activity">
    <reaction evidence="8">
        <text>RNA(n) + a ribonucleoside 5'-triphosphate = RNA(n+1) + diphosphate</text>
        <dbReference type="Rhea" id="RHEA:21248"/>
        <dbReference type="Rhea" id="RHEA-COMP:14527"/>
        <dbReference type="Rhea" id="RHEA-COMP:17342"/>
        <dbReference type="ChEBI" id="CHEBI:33019"/>
        <dbReference type="ChEBI" id="CHEBI:61557"/>
        <dbReference type="ChEBI" id="CHEBI:140395"/>
        <dbReference type="EC" id="2.7.7.48"/>
    </reaction>
</comment>
<dbReference type="Pfam" id="PF03431">
    <property type="entry name" value="RNA_replicase_B"/>
    <property type="match status" value="1"/>
</dbReference>
<keyword evidence="5" id="KW-0547">Nucleotide-binding</keyword>
<keyword evidence="2 11" id="KW-0696">RNA-directed RNA polymerase</keyword>
<comment type="cofactor">
    <cofactor evidence="9">
        <name>Mg(2+)</name>
        <dbReference type="ChEBI" id="CHEBI:18420"/>
    </cofactor>
    <text evidence="9">Binds 2 Mg(2+) per subunit.</text>
</comment>
<evidence type="ECO:0000313" key="11">
    <source>
        <dbReference type="EMBL" id="QDH90674.1"/>
    </source>
</evidence>
<gene>
    <name evidence="11" type="ORF">H2RhizoLitter491335_000001</name>
</gene>
<feature type="binding site" evidence="9">
    <location>
        <position position="367"/>
    </location>
    <ligand>
        <name>Mg(2+)</name>
        <dbReference type="ChEBI" id="CHEBI:18420"/>
        <label>2</label>
    </ligand>
</feature>
<feature type="binding site" evidence="9">
    <location>
        <position position="274"/>
    </location>
    <ligand>
        <name>Mg(2+)</name>
        <dbReference type="ChEBI" id="CHEBI:18420"/>
        <label>2</label>
    </ligand>
</feature>
<evidence type="ECO:0000256" key="2">
    <source>
        <dbReference type="ARBA" id="ARBA00022484"/>
    </source>
</evidence>
<dbReference type="EC" id="2.7.7.48" evidence="1"/>
<keyword evidence="9" id="KW-0479">Metal-binding</keyword>
<dbReference type="InterPro" id="IPR043502">
    <property type="entry name" value="DNA/RNA_pol_sf"/>
</dbReference>
<feature type="binding site" evidence="9">
    <location>
        <position position="368"/>
    </location>
    <ligand>
        <name>Mg(2+)</name>
        <dbReference type="ChEBI" id="CHEBI:18420"/>
        <label>2</label>
    </ligand>
</feature>
<organism evidence="11">
    <name type="scientific">Leviviridae sp</name>
    <dbReference type="NCBI Taxonomy" id="2027243"/>
    <lineage>
        <taxon>Viruses</taxon>
        <taxon>Riboviria</taxon>
        <taxon>Orthornavirae</taxon>
        <taxon>Lenarviricota</taxon>
        <taxon>Leviviricetes</taxon>
        <taxon>Norzivirales</taxon>
        <taxon>Fiersviridae</taxon>
    </lineage>
</organism>
<keyword evidence="6" id="KW-0693">Viral RNA replication</keyword>
<dbReference type="GO" id="GO:0039694">
    <property type="term" value="P:viral RNA genome replication"/>
    <property type="evidence" value="ECO:0007669"/>
    <property type="project" value="InterPro"/>
</dbReference>
<dbReference type="EMBL" id="MN035712">
    <property type="protein sequence ID" value="QDH90674.1"/>
    <property type="molecule type" value="Genomic_RNA"/>
</dbReference>
<evidence type="ECO:0000256" key="7">
    <source>
        <dbReference type="ARBA" id="ARBA00030248"/>
    </source>
</evidence>
<dbReference type="GO" id="GO:0046872">
    <property type="term" value="F:metal ion binding"/>
    <property type="evidence" value="ECO:0007669"/>
    <property type="project" value="UniProtKB-KW"/>
</dbReference>
<name>A0A514DAN0_9VIRU</name>
<keyword evidence="9" id="KW-0460">Magnesium</keyword>
<evidence type="ECO:0000256" key="3">
    <source>
        <dbReference type="ARBA" id="ARBA00022679"/>
    </source>
</evidence>
<evidence type="ECO:0000256" key="8">
    <source>
        <dbReference type="ARBA" id="ARBA00048744"/>
    </source>
</evidence>
<dbReference type="GO" id="GO:0000166">
    <property type="term" value="F:nucleotide binding"/>
    <property type="evidence" value="ECO:0007669"/>
    <property type="project" value="UniProtKB-KW"/>
</dbReference>
<dbReference type="SUPFAM" id="SSF56672">
    <property type="entry name" value="DNA/RNA polymerases"/>
    <property type="match status" value="1"/>
</dbReference>
<evidence type="ECO:0000256" key="6">
    <source>
        <dbReference type="ARBA" id="ARBA00022953"/>
    </source>
</evidence>
<evidence type="ECO:0000256" key="4">
    <source>
        <dbReference type="ARBA" id="ARBA00022695"/>
    </source>
</evidence>
<dbReference type="GO" id="GO:0003968">
    <property type="term" value="F:RNA-directed RNA polymerase activity"/>
    <property type="evidence" value="ECO:0007669"/>
    <property type="project" value="UniProtKB-KW"/>
</dbReference>
<protein>
    <recommendedName>
        <fullName evidence="1">RNA-directed RNA polymerase</fullName>
        <ecNumber evidence="1">2.7.7.48</ecNumber>
    </recommendedName>
    <alternativeName>
        <fullName evidence="7">RNA replicase beta chain</fullName>
    </alternativeName>
</protein>
<evidence type="ECO:0000256" key="5">
    <source>
        <dbReference type="ARBA" id="ARBA00022741"/>
    </source>
</evidence>
<dbReference type="InterPro" id="IPR007096">
    <property type="entry name" value="RNA-dir_Rpol_cat_phage"/>
</dbReference>
<sequence length="602" mass="67385">MRVNADALYSSLLSDLSAYIDVKLPSFAPDSTAREAACFALRDSLMKKFMGTDKPLPPACTAALKKFRAVNERCKGYEIPYEFSQDEMLVEGVKSALHAFWFRDEESSPDRYAPLVSDYREIFLRGRAGPGASLGARDTDFYTKMMDSTLTATSDLPIVWGRCVSMTALTDDAERHRNQLHGITVVDSSKYSFVNKTTTIARGICTEPSINMWFQLGLGAILEDRLRGRFGVDINGTTPLRGAWWRRDERGSQPYVNRVLARAGSIDGSFSTIDLESASDSMAIDVLKVILPRSLFALLMTLRSPTTTLPNGERVELNMVSTMGNGFTFPLMTAIFCSVVQSVYQYLGIPLKGRGLAESRNFGVFGDDIIVVPEATRLVLRTLHLLGFIVNTDKTFVEGRFRESCGADYIDGINVRGVYIKSLRTEQDLFVAINNLNRWSTKTGCSLPCTVALLLTGVRNPLRRFVPPDEDDSAGIHVPVDYARLKKYKSTRNGLISYYASVPQKWEFLIIGGHCWTYKEQVRRNYNPSGLMIAFLAGGIRGYSVALRQRAIRYTTKRKATPCWGYLPPRPLEDPHGSSRCRRFVDACERNFVNSAFWSEPS</sequence>
<keyword evidence="4" id="KW-0548">Nucleotidyltransferase</keyword>
<evidence type="ECO:0000259" key="10">
    <source>
        <dbReference type="PROSITE" id="PS50522"/>
    </source>
</evidence>
<evidence type="ECO:0000256" key="9">
    <source>
        <dbReference type="PIRSR" id="PIRSR605093-1"/>
    </source>
</evidence>